<sequence length="287" mass="32532">MHPQNHWYGHSQFLAEYAGLGSGRAPRIDGYLQHGWNVHNGFGIRTPLMPGATKLVWSARPMRRGWRYGDRNYRVIGSPWAYLLRVQPGEPQERTGTIFYPFHGIPSQSVTGDHEKLAREVRETEDGPVTAALYWLEYEQPEIRRAYEKAGFRVICHGYRTGGFDRGSNAMLRNQLHELRRHRRVVSNRLATAVLYGASVGCEVGIYGDEMLIENEHPIYGGNARIRRTWPQMHATFVDRVAATAVADEELGLSRLLSPAELADVCGWALPDSGTAEVPHQRTDRRD</sequence>
<proteinExistence type="predicted"/>
<dbReference type="Proteomes" id="UP001595816">
    <property type="component" value="Unassembled WGS sequence"/>
</dbReference>
<reference evidence="2" key="1">
    <citation type="journal article" date="2019" name="Int. J. Syst. Evol. Microbiol.">
        <title>The Global Catalogue of Microorganisms (GCM) 10K type strain sequencing project: providing services to taxonomists for standard genome sequencing and annotation.</title>
        <authorList>
            <consortium name="The Broad Institute Genomics Platform"/>
            <consortium name="The Broad Institute Genome Sequencing Center for Infectious Disease"/>
            <person name="Wu L."/>
            <person name="Ma J."/>
        </authorList>
    </citation>
    <scope>NUCLEOTIDE SEQUENCE [LARGE SCALE GENOMIC DNA]</scope>
    <source>
        <strain evidence="2">CGMCC 4.7289</strain>
    </source>
</reference>
<gene>
    <name evidence="1" type="ORF">ACFOZ4_05970</name>
</gene>
<name>A0ABV8LGU0_9ACTN</name>
<comment type="caution">
    <text evidence="1">The sequence shown here is derived from an EMBL/GenBank/DDBJ whole genome shotgun (WGS) entry which is preliminary data.</text>
</comment>
<accession>A0ABV8LGU0</accession>
<keyword evidence="2" id="KW-1185">Reference proteome</keyword>
<evidence type="ECO:0000313" key="1">
    <source>
        <dbReference type="EMBL" id="MFC4130151.1"/>
    </source>
</evidence>
<dbReference type="RefSeq" id="WP_253758443.1">
    <property type="nucleotide sequence ID" value="NZ_JAMZDZ010000001.1"/>
</dbReference>
<organism evidence="1 2">
    <name type="scientific">Hamadaea flava</name>
    <dbReference type="NCBI Taxonomy" id="1742688"/>
    <lineage>
        <taxon>Bacteria</taxon>
        <taxon>Bacillati</taxon>
        <taxon>Actinomycetota</taxon>
        <taxon>Actinomycetes</taxon>
        <taxon>Micromonosporales</taxon>
        <taxon>Micromonosporaceae</taxon>
        <taxon>Hamadaea</taxon>
    </lineage>
</organism>
<protein>
    <submittedName>
        <fullName evidence="1">Uncharacterized protein</fullName>
    </submittedName>
</protein>
<dbReference type="EMBL" id="JBHSAY010000005">
    <property type="protein sequence ID" value="MFC4130151.1"/>
    <property type="molecule type" value="Genomic_DNA"/>
</dbReference>
<evidence type="ECO:0000313" key="2">
    <source>
        <dbReference type="Proteomes" id="UP001595816"/>
    </source>
</evidence>